<accession>A0ABY0ELU6</accession>
<dbReference type="EMBL" id="QMAU01000049">
    <property type="protein sequence ID" value="RXI52646.1"/>
    <property type="molecule type" value="Genomic_DNA"/>
</dbReference>
<evidence type="ECO:0000259" key="2">
    <source>
        <dbReference type="Pfam" id="PF12684"/>
    </source>
</evidence>
<evidence type="ECO:0000313" key="4">
    <source>
        <dbReference type="Proteomes" id="UP000290273"/>
    </source>
</evidence>
<organism evidence="3 4">
    <name type="scientific">Clostridium tetani</name>
    <dbReference type="NCBI Taxonomy" id="1513"/>
    <lineage>
        <taxon>Bacteria</taxon>
        <taxon>Bacillati</taxon>
        <taxon>Bacillota</taxon>
        <taxon>Clostridia</taxon>
        <taxon>Eubacteriales</taxon>
        <taxon>Clostridiaceae</taxon>
        <taxon>Clostridium</taxon>
    </lineage>
</organism>
<reference evidence="3 4" key="1">
    <citation type="submission" date="2018-06" db="EMBL/GenBank/DDBJ databases">
        <title>Genome conservation of Clostridium tetani.</title>
        <authorList>
            <person name="Bruggemann H."/>
            <person name="Popoff M.R."/>
        </authorList>
    </citation>
    <scope>NUCLEOTIDE SEQUENCE [LARGE SCALE GENOMIC DNA]</scope>
    <source>
        <strain evidence="3 4">63.05</strain>
    </source>
</reference>
<dbReference type="Pfam" id="PF12684">
    <property type="entry name" value="DUF3799"/>
    <property type="match status" value="1"/>
</dbReference>
<dbReference type="InterPro" id="IPR024432">
    <property type="entry name" value="Put_RecE_PDDEXK-like_dom"/>
</dbReference>
<dbReference type="RefSeq" id="WP_035127692.1">
    <property type="nucleotide sequence ID" value="NZ_FUWT01000010.1"/>
</dbReference>
<dbReference type="InterPro" id="IPR011604">
    <property type="entry name" value="PDDEXK-like_dom_sf"/>
</dbReference>
<sequence length="259" mass="30552">MILNKHNYFSIEADREYFSVSQFKSFKQCEAKTIAKLNGEWEEGRNEAFLLGSYVHAWSEGTLEEFKTEHPELFKKDGTLYAKYALGDKMIAALEKDNLVKKVREGQKEVVMIAELFGAKWKCMIDIYNPDRKVFVDLKTTRELYKKYWNENLEIKQNFIEYYDYLLQMAVYAEIIKQNTGEIEYYQPHIIAIDKQDPPDKAIIFTGTEFIKDKLLEIETLLPRFIKVKNGEEEPIRCEQCDYCRNTKKLNGILTLEDL</sequence>
<protein>
    <recommendedName>
        <fullName evidence="2">Putative exodeoxyribonuclease 8 PDDEXK-like domain-containing protein</fullName>
    </recommendedName>
</protein>
<dbReference type="Proteomes" id="UP000290273">
    <property type="component" value="Unassembled WGS sequence"/>
</dbReference>
<evidence type="ECO:0000256" key="1">
    <source>
        <dbReference type="ARBA" id="ARBA00022801"/>
    </source>
</evidence>
<evidence type="ECO:0000313" key="3">
    <source>
        <dbReference type="EMBL" id="RXI52646.1"/>
    </source>
</evidence>
<proteinExistence type="predicted"/>
<keyword evidence="1" id="KW-0378">Hydrolase</keyword>
<feature type="domain" description="Putative exodeoxyribonuclease 8 PDDEXK-like" evidence="2">
    <location>
        <begin position="19"/>
        <end position="247"/>
    </location>
</feature>
<dbReference type="Gene3D" id="3.90.320.10">
    <property type="match status" value="1"/>
</dbReference>
<name>A0ABY0ELU6_CLOTA</name>
<comment type="caution">
    <text evidence="3">The sequence shown here is derived from an EMBL/GenBank/DDBJ whole genome shotgun (WGS) entry which is preliminary data.</text>
</comment>
<gene>
    <name evidence="3" type="ORF">DP131_12060</name>
</gene>